<accession>A0ACB9ZYW4</accession>
<evidence type="ECO:0000313" key="1">
    <source>
        <dbReference type="EMBL" id="KAI5653028.1"/>
    </source>
</evidence>
<sequence>MKEKRERECSLGSLSESRHITAVSTPKFKRTCNVTVGIHGQSPDPQNEAIETKFRYLIVNTSQTPYECSITNNCTAISLVKTGYRLLGHLPGLPWDQPLFQAPPDSLLGSRTPPQSMMRCPCKPIGPHTPRSTPSSTESTLLSLKRPRHQKRPLYMGLATYSVIL</sequence>
<organism evidence="1 2">
    <name type="scientific">Catharanthus roseus</name>
    <name type="common">Madagascar periwinkle</name>
    <name type="synonym">Vinca rosea</name>
    <dbReference type="NCBI Taxonomy" id="4058"/>
    <lineage>
        <taxon>Eukaryota</taxon>
        <taxon>Viridiplantae</taxon>
        <taxon>Streptophyta</taxon>
        <taxon>Embryophyta</taxon>
        <taxon>Tracheophyta</taxon>
        <taxon>Spermatophyta</taxon>
        <taxon>Magnoliopsida</taxon>
        <taxon>eudicotyledons</taxon>
        <taxon>Gunneridae</taxon>
        <taxon>Pentapetalae</taxon>
        <taxon>asterids</taxon>
        <taxon>lamiids</taxon>
        <taxon>Gentianales</taxon>
        <taxon>Apocynaceae</taxon>
        <taxon>Rauvolfioideae</taxon>
        <taxon>Vinceae</taxon>
        <taxon>Catharanthinae</taxon>
        <taxon>Catharanthus</taxon>
    </lineage>
</organism>
<proteinExistence type="predicted"/>
<dbReference type="EMBL" id="CM044707">
    <property type="protein sequence ID" value="KAI5653028.1"/>
    <property type="molecule type" value="Genomic_DNA"/>
</dbReference>
<gene>
    <name evidence="1" type="ORF">M9H77_30215</name>
</gene>
<protein>
    <submittedName>
        <fullName evidence="1">Uncharacterized protein</fullName>
    </submittedName>
</protein>
<reference evidence="2" key="1">
    <citation type="journal article" date="2023" name="Nat. Plants">
        <title>Single-cell RNA sequencing provides a high-resolution roadmap for understanding the multicellular compartmentation of specialized metabolism.</title>
        <authorList>
            <person name="Sun S."/>
            <person name="Shen X."/>
            <person name="Li Y."/>
            <person name="Li Y."/>
            <person name="Wang S."/>
            <person name="Li R."/>
            <person name="Zhang H."/>
            <person name="Shen G."/>
            <person name="Guo B."/>
            <person name="Wei J."/>
            <person name="Xu J."/>
            <person name="St-Pierre B."/>
            <person name="Chen S."/>
            <person name="Sun C."/>
        </authorList>
    </citation>
    <scope>NUCLEOTIDE SEQUENCE [LARGE SCALE GENOMIC DNA]</scope>
</reference>
<comment type="caution">
    <text evidence="1">The sequence shown here is derived from an EMBL/GenBank/DDBJ whole genome shotgun (WGS) entry which is preliminary data.</text>
</comment>
<dbReference type="Proteomes" id="UP001060085">
    <property type="component" value="Linkage Group LG07"/>
</dbReference>
<keyword evidence="2" id="KW-1185">Reference proteome</keyword>
<name>A0ACB9ZYW4_CATRO</name>
<evidence type="ECO:0000313" key="2">
    <source>
        <dbReference type="Proteomes" id="UP001060085"/>
    </source>
</evidence>